<comment type="caution">
    <text evidence="2">The sequence shown here is derived from an EMBL/GenBank/DDBJ whole genome shotgun (WGS) entry which is preliminary data.</text>
</comment>
<sequence>MKRNYLFSLLLLLGLLGGHVQQGQAQIGDIIGAAGSLGDGCSNGCSGLSGCGQGCNASDLFFLTQFIEWNSQWIRNHRGAPIPLGAELMLDASALPVTYGVYRPRIRVNLGLFSTDYRYSILVQEILGETDIYATHDWQMLVFNPVLTDVFALRIGIGAVYEELSRNLYQDHNLGLDFYMFDQAVKLGVEGRYAYHFGERIAPRVELNGELKFRLLNAQHAKIYAGLNAFYARYYQQINIWSIGVGLNFRFE</sequence>
<name>A2A061_MICM2</name>
<dbReference type="EMBL" id="AAWS01000092">
    <property type="protein sequence ID" value="EAY23976.1"/>
    <property type="molecule type" value="Genomic_DNA"/>
</dbReference>
<organism evidence="2 3">
    <name type="scientific">Microscilla marina ATCC 23134</name>
    <dbReference type="NCBI Taxonomy" id="313606"/>
    <lineage>
        <taxon>Bacteria</taxon>
        <taxon>Pseudomonadati</taxon>
        <taxon>Bacteroidota</taxon>
        <taxon>Cytophagia</taxon>
        <taxon>Cytophagales</taxon>
        <taxon>Microscillaceae</taxon>
        <taxon>Microscilla</taxon>
    </lineage>
</organism>
<keyword evidence="3" id="KW-1185">Reference proteome</keyword>
<dbReference type="OrthoDB" id="982859at2"/>
<reference evidence="2 3" key="1">
    <citation type="submission" date="2007-01" db="EMBL/GenBank/DDBJ databases">
        <authorList>
            <person name="Haygood M."/>
            <person name="Podell S."/>
            <person name="Anderson C."/>
            <person name="Hopkinson B."/>
            <person name="Roe K."/>
            <person name="Barbeau K."/>
            <person name="Gaasterland T."/>
            <person name="Ferriera S."/>
            <person name="Johnson J."/>
            <person name="Kravitz S."/>
            <person name="Beeson K."/>
            <person name="Sutton G."/>
            <person name="Rogers Y.-H."/>
            <person name="Friedman R."/>
            <person name="Frazier M."/>
            <person name="Venter J.C."/>
        </authorList>
    </citation>
    <scope>NUCLEOTIDE SEQUENCE [LARGE SCALE GENOMIC DNA]</scope>
    <source>
        <strain evidence="2 3">ATCC 23134</strain>
    </source>
</reference>
<evidence type="ECO:0000313" key="3">
    <source>
        <dbReference type="Proteomes" id="UP000004095"/>
    </source>
</evidence>
<accession>A2A061</accession>
<gene>
    <name evidence="2" type="ORF">M23134_01810</name>
</gene>
<feature type="chain" id="PRO_5002642347" description="Outer membrane protein beta-barrel domain-containing protein" evidence="1">
    <location>
        <begin position="26"/>
        <end position="252"/>
    </location>
</feature>
<keyword evidence="1" id="KW-0732">Signal</keyword>
<dbReference type="AlphaFoldDB" id="A2A061"/>
<feature type="signal peptide" evidence="1">
    <location>
        <begin position="1"/>
        <end position="25"/>
    </location>
</feature>
<evidence type="ECO:0000313" key="2">
    <source>
        <dbReference type="EMBL" id="EAY23976.1"/>
    </source>
</evidence>
<evidence type="ECO:0008006" key="4">
    <source>
        <dbReference type="Google" id="ProtNLM"/>
    </source>
</evidence>
<proteinExistence type="predicted"/>
<evidence type="ECO:0000256" key="1">
    <source>
        <dbReference type="SAM" id="SignalP"/>
    </source>
</evidence>
<protein>
    <recommendedName>
        <fullName evidence="4">Outer membrane protein beta-barrel domain-containing protein</fullName>
    </recommendedName>
</protein>
<dbReference type="RefSeq" id="WP_002705756.1">
    <property type="nucleotide sequence ID" value="NZ_AAWS01000092.1"/>
</dbReference>
<dbReference type="Proteomes" id="UP000004095">
    <property type="component" value="Unassembled WGS sequence"/>
</dbReference>